<protein>
    <submittedName>
        <fullName evidence="1">Uncharacterized protein</fullName>
    </submittedName>
</protein>
<proteinExistence type="predicted"/>
<name>A0A8K0HI58_9ROSA</name>
<accession>A0A8K0HI58</accession>
<reference evidence="1" key="1">
    <citation type="submission" date="2020-03" db="EMBL/GenBank/DDBJ databases">
        <title>A high-quality chromosome-level genome assembly of a woody plant with both climbing and erect habits, Rhamnella rubrinervis.</title>
        <authorList>
            <person name="Lu Z."/>
            <person name="Yang Y."/>
            <person name="Zhu X."/>
            <person name="Sun Y."/>
        </authorList>
    </citation>
    <scope>NUCLEOTIDE SEQUENCE</scope>
    <source>
        <strain evidence="1">BYM</strain>
        <tissue evidence="1">Leaf</tissue>
    </source>
</reference>
<comment type="caution">
    <text evidence="1">The sequence shown here is derived from an EMBL/GenBank/DDBJ whole genome shotgun (WGS) entry which is preliminary data.</text>
</comment>
<evidence type="ECO:0000313" key="2">
    <source>
        <dbReference type="Proteomes" id="UP000796880"/>
    </source>
</evidence>
<keyword evidence="2" id="KW-1185">Reference proteome</keyword>
<dbReference type="OrthoDB" id="1733264at2759"/>
<dbReference type="EMBL" id="VOIH02000003">
    <property type="protein sequence ID" value="KAF3452113.1"/>
    <property type="molecule type" value="Genomic_DNA"/>
</dbReference>
<organism evidence="1 2">
    <name type="scientific">Rhamnella rubrinervis</name>
    <dbReference type="NCBI Taxonomy" id="2594499"/>
    <lineage>
        <taxon>Eukaryota</taxon>
        <taxon>Viridiplantae</taxon>
        <taxon>Streptophyta</taxon>
        <taxon>Embryophyta</taxon>
        <taxon>Tracheophyta</taxon>
        <taxon>Spermatophyta</taxon>
        <taxon>Magnoliopsida</taxon>
        <taxon>eudicotyledons</taxon>
        <taxon>Gunneridae</taxon>
        <taxon>Pentapetalae</taxon>
        <taxon>rosids</taxon>
        <taxon>fabids</taxon>
        <taxon>Rosales</taxon>
        <taxon>Rhamnaceae</taxon>
        <taxon>rhamnoid group</taxon>
        <taxon>Rhamneae</taxon>
        <taxon>Rhamnella</taxon>
    </lineage>
</organism>
<dbReference type="AlphaFoldDB" id="A0A8K0HI58"/>
<gene>
    <name evidence="1" type="ORF">FNV43_RR08210</name>
</gene>
<sequence>MPLLLVFKWSFDYPTDTLLVGQVLKLNCPSTLVSRESKVSGSKGHHSLVLEHKSFSLYLTSNNSRDSLVYYKSDIVLGKDKTMVNLSFYSEPETEKGYAFEVGLRYSMNDSITSGDFVLSRPKYNSSYFMLRLDLDYNLRVHTYYEHVDWEAWEITFS</sequence>
<dbReference type="Proteomes" id="UP000796880">
    <property type="component" value="Unassembled WGS sequence"/>
</dbReference>
<evidence type="ECO:0000313" key="1">
    <source>
        <dbReference type="EMBL" id="KAF3452113.1"/>
    </source>
</evidence>